<keyword evidence="1 6" id="KW-0547">Nucleotide-binding</keyword>
<reference evidence="8" key="1">
    <citation type="submission" date="2021-01" db="EMBL/GenBank/DDBJ databases">
        <title>Draft genome sequence of Acholeplasmataceae bacterium strain Mahy22.</title>
        <authorList>
            <person name="Watanabe M."/>
            <person name="Kojima H."/>
            <person name="Fukui M."/>
        </authorList>
    </citation>
    <scope>NUCLEOTIDE SEQUENCE</scope>
    <source>
        <strain evidence="8">Mahy22</strain>
    </source>
</reference>
<dbReference type="SMART" id="SM00490">
    <property type="entry name" value="HELICc"/>
    <property type="match status" value="1"/>
</dbReference>
<dbReference type="GO" id="GO:0003724">
    <property type="term" value="F:RNA helicase activity"/>
    <property type="evidence" value="ECO:0007669"/>
    <property type="project" value="TreeGrafter"/>
</dbReference>
<keyword evidence="9" id="KW-1185">Reference proteome</keyword>
<keyword evidence="2 6" id="KW-0378">Hydrolase</keyword>
<dbReference type="GO" id="GO:0003676">
    <property type="term" value="F:nucleic acid binding"/>
    <property type="evidence" value="ECO:0007669"/>
    <property type="project" value="InterPro"/>
</dbReference>
<dbReference type="Pfam" id="PF00271">
    <property type="entry name" value="Helicase_C"/>
    <property type="match status" value="1"/>
</dbReference>
<comment type="similarity">
    <text evidence="5 6">Belongs to the DEAD box helicase family.</text>
</comment>
<dbReference type="SUPFAM" id="SSF52540">
    <property type="entry name" value="P-loop containing nucleoside triphosphate hydrolases"/>
    <property type="match status" value="1"/>
</dbReference>
<dbReference type="GO" id="GO:0005524">
    <property type="term" value="F:ATP binding"/>
    <property type="evidence" value="ECO:0007669"/>
    <property type="project" value="UniProtKB-KW"/>
</dbReference>
<evidence type="ECO:0000256" key="2">
    <source>
        <dbReference type="ARBA" id="ARBA00022801"/>
    </source>
</evidence>
<dbReference type="InterPro" id="IPR011545">
    <property type="entry name" value="DEAD/DEAH_box_helicase_dom"/>
</dbReference>
<dbReference type="GO" id="GO:0005829">
    <property type="term" value="C:cytosol"/>
    <property type="evidence" value="ECO:0007669"/>
    <property type="project" value="TreeGrafter"/>
</dbReference>
<dbReference type="InterPro" id="IPR005580">
    <property type="entry name" value="DbpA/CsdA_RNA-bd_dom"/>
</dbReference>
<dbReference type="InterPro" id="IPR027417">
    <property type="entry name" value="P-loop_NTPase"/>
</dbReference>
<accession>A0A7U9XW65</accession>
<sequence>MNILFKDLPIKEETKQAIEALGLVETTDIQHHAIPLMLEKKDLIGQAQTGTGKTFAFAIPMIEHIDLDNKNIQGLVICPTRELTLQVYKEFLKLVKFNKQIKITSIYGGESYQKQFKALKEHPQIVVATPGRAIDHLHRGTIDLSSLDMLIMDEADEMLKMGFQEDLETLLKDTPQERQTALFSATIPAFIKEVAKKYQKTPEIIKIKTKSLTVDKIDQFYYMIKKTDRDQLLLRALDFYNPSSAIIFANTKRDVDHLAAFLQKYSYEADALHGDLKQSQRDYVMNRFRSRRLTLLIATDVAARGLDVSHVDMVFNYELPFEDEIYVHRIGRTARAGLSGKSVSFVYPSMRGKLFMIEKFIKQQMVELEIPTLIEIQAKQEETLFEQIKHETDSNETNYDMLIAKFVELGYDKDDIISALIKKLSVQIKTYEDISKPRTRQDNNFSKDQSRSGSRNRSRSGSRDQSRSGSRDSSRSGSRDQSNRRDDNSKQYFTATINLGKNDGLRAPHLLDYFKKNADMYPSNIGDINISDDHTDFEIHVKAVKRLDQLTDKVFKGRKLKFKITKK</sequence>
<evidence type="ECO:0000256" key="4">
    <source>
        <dbReference type="ARBA" id="ARBA00022840"/>
    </source>
</evidence>
<dbReference type="RefSeq" id="WP_176238854.1">
    <property type="nucleotide sequence ID" value="NZ_AP024412.1"/>
</dbReference>
<dbReference type="CDD" id="cd12252">
    <property type="entry name" value="RRM_DbpA"/>
    <property type="match status" value="1"/>
</dbReference>
<keyword evidence="4 6" id="KW-0067">ATP-binding</keyword>
<keyword evidence="3 6" id="KW-0347">Helicase</keyword>
<evidence type="ECO:0000256" key="1">
    <source>
        <dbReference type="ARBA" id="ARBA00022741"/>
    </source>
</evidence>
<dbReference type="AlphaFoldDB" id="A0A7U9XW65"/>
<evidence type="ECO:0000256" key="7">
    <source>
        <dbReference type="SAM" id="MobiDB-lite"/>
    </source>
</evidence>
<evidence type="ECO:0000256" key="5">
    <source>
        <dbReference type="ARBA" id="ARBA00038437"/>
    </source>
</evidence>
<dbReference type="PROSITE" id="PS00039">
    <property type="entry name" value="DEAD_ATP_HELICASE"/>
    <property type="match status" value="1"/>
</dbReference>
<dbReference type="InterPro" id="IPR000629">
    <property type="entry name" value="RNA-helicase_DEAD-box_CS"/>
</dbReference>
<dbReference type="Proteomes" id="UP000620133">
    <property type="component" value="Chromosome"/>
</dbReference>
<organism evidence="8 9">
    <name type="scientific">Mariniplasma anaerobium</name>
    <dbReference type="NCBI Taxonomy" id="2735436"/>
    <lineage>
        <taxon>Bacteria</taxon>
        <taxon>Bacillati</taxon>
        <taxon>Mycoplasmatota</taxon>
        <taxon>Mollicutes</taxon>
        <taxon>Acholeplasmatales</taxon>
        <taxon>Acholeplasmataceae</taxon>
        <taxon>Mariniplasma</taxon>
    </lineage>
</organism>
<dbReference type="InterPro" id="IPR001650">
    <property type="entry name" value="Helicase_C-like"/>
</dbReference>
<dbReference type="Gene3D" id="3.40.50.300">
    <property type="entry name" value="P-loop containing nucleotide triphosphate hydrolases"/>
    <property type="match status" value="2"/>
</dbReference>
<dbReference type="CDD" id="cd00268">
    <property type="entry name" value="DEADc"/>
    <property type="match status" value="1"/>
</dbReference>
<dbReference type="PANTHER" id="PTHR47959:SF1">
    <property type="entry name" value="ATP-DEPENDENT RNA HELICASE DBPA"/>
    <property type="match status" value="1"/>
</dbReference>
<evidence type="ECO:0000313" key="8">
    <source>
        <dbReference type="EMBL" id="BCR36329.1"/>
    </source>
</evidence>
<dbReference type="Pfam" id="PF00270">
    <property type="entry name" value="DEAD"/>
    <property type="match status" value="1"/>
</dbReference>
<dbReference type="GO" id="GO:0016787">
    <property type="term" value="F:hydrolase activity"/>
    <property type="evidence" value="ECO:0007669"/>
    <property type="project" value="UniProtKB-KW"/>
</dbReference>
<dbReference type="PROSITE" id="PS51192">
    <property type="entry name" value="HELICASE_ATP_BIND_1"/>
    <property type="match status" value="1"/>
</dbReference>
<dbReference type="Pfam" id="PF03880">
    <property type="entry name" value="DbpA"/>
    <property type="match status" value="1"/>
</dbReference>
<evidence type="ECO:0000313" key="9">
    <source>
        <dbReference type="Proteomes" id="UP000620133"/>
    </source>
</evidence>
<dbReference type="PANTHER" id="PTHR47959">
    <property type="entry name" value="ATP-DEPENDENT RNA HELICASE RHLE-RELATED"/>
    <property type="match status" value="1"/>
</dbReference>
<evidence type="ECO:0000256" key="3">
    <source>
        <dbReference type="ARBA" id="ARBA00022806"/>
    </source>
</evidence>
<protein>
    <submittedName>
        <fullName evidence="8">RNA helicase</fullName>
    </submittedName>
</protein>
<dbReference type="CDD" id="cd18787">
    <property type="entry name" value="SF2_C_DEAD"/>
    <property type="match status" value="1"/>
</dbReference>
<dbReference type="InterPro" id="IPR050079">
    <property type="entry name" value="DEAD_box_RNA_helicase"/>
</dbReference>
<dbReference type="InterPro" id="IPR014001">
    <property type="entry name" value="Helicase_ATP-bd"/>
</dbReference>
<feature type="compositionally biased region" description="Basic and acidic residues" evidence="7">
    <location>
        <begin position="461"/>
        <end position="489"/>
    </location>
</feature>
<dbReference type="EMBL" id="AP024412">
    <property type="protein sequence ID" value="BCR36329.1"/>
    <property type="molecule type" value="Genomic_DNA"/>
</dbReference>
<dbReference type="SMART" id="SM00487">
    <property type="entry name" value="DEXDc"/>
    <property type="match status" value="1"/>
</dbReference>
<evidence type="ECO:0000256" key="6">
    <source>
        <dbReference type="RuleBase" id="RU000492"/>
    </source>
</evidence>
<proteinExistence type="inferred from homology"/>
<feature type="region of interest" description="Disordered" evidence="7">
    <location>
        <begin position="435"/>
        <end position="491"/>
    </location>
</feature>
<dbReference type="PROSITE" id="PS51194">
    <property type="entry name" value="HELICASE_CTER"/>
    <property type="match status" value="1"/>
</dbReference>
<dbReference type="KEGG" id="manr:MPAN_012220"/>
<gene>
    <name evidence="8" type="ORF">MPAN_012220</name>
</gene>
<dbReference type="Gene3D" id="3.30.70.330">
    <property type="match status" value="1"/>
</dbReference>
<dbReference type="InterPro" id="IPR012677">
    <property type="entry name" value="Nucleotide-bd_a/b_plait_sf"/>
</dbReference>
<dbReference type="InterPro" id="IPR044742">
    <property type="entry name" value="DEAD/DEAH_RhlB"/>
</dbReference>
<name>A0A7U9XW65_9MOLU</name>